<dbReference type="PANTHER" id="PTHR31225">
    <property type="entry name" value="OS04G0344100 PROTEIN-RELATED"/>
    <property type="match status" value="1"/>
</dbReference>
<dbReference type="SUPFAM" id="SSF48239">
    <property type="entry name" value="Terpenoid cyclases/Protein prenyltransferases"/>
    <property type="match status" value="1"/>
</dbReference>
<dbReference type="InterPro" id="IPR050148">
    <property type="entry name" value="Terpene_synthase-like"/>
</dbReference>
<evidence type="ECO:0000259" key="1">
    <source>
        <dbReference type="Pfam" id="PF01397"/>
    </source>
</evidence>
<dbReference type="EMBL" id="AP014960">
    <property type="protein sequence ID" value="BAS88684.1"/>
    <property type="molecule type" value="Genomic_DNA"/>
</dbReference>
<proteinExistence type="predicted"/>
<reference evidence="2 3" key="2">
    <citation type="journal article" date="2013" name="Plant Cell Physiol.">
        <title>Rice Annotation Project Database (RAP-DB): an integrative and interactive database for rice genomics.</title>
        <authorList>
            <person name="Sakai H."/>
            <person name="Lee S.S."/>
            <person name="Tanaka T."/>
            <person name="Numa H."/>
            <person name="Kim J."/>
            <person name="Kawahara Y."/>
            <person name="Wakimoto H."/>
            <person name="Yang C.C."/>
            <person name="Iwamoto M."/>
            <person name="Abe T."/>
            <person name="Yamada Y."/>
            <person name="Muto A."/>
            <person name="Inokuchi H."/>
            <person name="Ikemura T."/>
            <person name="Matsumoto T."/>
            <person name="Sasaki T."/>
            <person name="Itoh T."/>
        </authorList>
    </citation>
    <scope>NUCLEOTIDE SEQUENCE [LARGE SCALE GENOMIC DNA]</scope>
    <source>
        <strain evidence="3">cv. Nipponbare</strain>
    </source>
</reference>
<sequence>IFCLAVTFNKFKGDDGRFMNGIADEPRGLLSLYNAAYLLVHDEPELEEAISFSRYHLKSMMQGNNLKHPLSDQVKRALNTPLPRTSKRTETLHYLSEYGQEEGHMSILLDLAKVEFNLLQGVHLKELKAISEYVCLFDIYQTNNKSTTTVYIHINLNTASYTHTYICK</sequence>
<evidence type="ECO:0000313" key="2">
    <source>
        <dbReference type="EMBL" id="BAS88684.1"/>
    </source>
</evidence>
<feature type="non-terminal residue" evidence="2">
    <location>
        <position position="1"/>
    </location>
</feature>
<feature type="domain" description="Terpene synthase N-terminal" evidence="1">
    <location>
        <begin position="7"/>
        <end position="78"/>
    </location>
</feature>
<dbReference type="InterPro" id="IPR036965">
    <property type="entry name" value="Terpene_synth_N_sf"/>
</dbReference>
<organism evidence="2 3">
    <name type="scientific">Oryza sativa subsp. japonica</name>
    <name type="common">Rice</name>
    <dbReference type="NCBI Taxonomy" id="39947"/>
    <lineage>
        <taxon>Eukaryota</taxon>
        <taxon>Viridiplantae</taxon>
        <taxon>Streptophyta</taxon>
        <taxon>Embryophyta</taxon>
        <taxon>Tracheophyta</taxon>
        <taxon>Spermatophyta</taxon>
        <taxon>Magnoliopsida</taxon>
        <taxon>Liliopsida</taxon>
        <taxon>Poales</taxon>
        <taxon>Poaceae</taxon>
        <taxon>BOP clade</taxon>
        <taxon>Oryzoideae</taxon>
        <taxon>Oryzeae</taxon>
        <taxon>Oryzinae</taxon>
        <taxon>Oryza</taxon>
        <taxon>Oryza sativa</taxon>
    </lineage>
</organism>
<evidence type="ECO:0000313" key="3">
    <source>
        <dbReference type="Proteomes" id="UP000059680"/>
    </source>
</evidence>
<gene>
    <name evidence="2" type="ordered locus">Os04g0345400</name>
    <name evidence="2" type="ORF">OSNPB_040345400</name>
</gene>
<reference evidence="3" key="1">
    <citation type="journal article" date="2005" name="Nature">
        <title>The map-based sequence of the rice genome.</title>
        <authorList>
            <consortium name="International rice genome sequencing project (IRGSP)"/>
            <person name="Matsumoto T."/>
            <person name="Wu J."/>
            <person name="Kanamori H."/>
            <person name="Katayose Y."/>
            <person name="Fujisawa M."/>
            <person name="Namiki N."/>
            <person name="Mizuno H."/>
            <person name="Yamamoto K."/>
            <person name="Antonio B.A."/>
            <person name="Baba T."/>
            <person name="Sakata K."/>
            <person name="Nagamura Y."/>
            <person name="Aoki H."/>
            <person name="Arikawa K."/>
            <person name="Arita K."/>
            <person name="Bito T."/>
            <person name="Chiden Y."/>
            <person name="Fujitsuka N."/>
            <person name="Fukunaka R."/>
            <person name="Hamada M."/>
            <person name="Harada C."/>
            <person name="Hayashi A."/>
            <person name="Hijishita S."/>
            <person name="Honda M."/>
            <person name="Hosokawa S."/>
            <person name="Ichikawa Y."/>
            <person name="Idonuma A."/>
            <person name="Iijima M."/>
            <person name="Ikeda M."/>
            <person name="Ikeno M."/>
            <person name="Ito K."/>
            <person name="Ito S."/>
            <person name="Ito T."/>
            <person name="Ito Y."/>
            <person name="Ito Y."/>
            <person name="Iwabuchi A."/>
            <person name="Kamiya K."/>
            <person name="Karasawa W."/>
            <person name="Kurita K."/>
            <person name="Katagiri S."/>
            <person name="Kikuta A."/>
            <person name="Kobayashi H."/>
            <person name="Kobayashi N."/>
            <person name="Machita K."/>
            <person name="Maehara T."/>
            <person name="Masukawa M."/>
            <person name="Mizubayashi T."/>
            <person name="Mukai Y."/>
            <person name="Nagasaki H."/>
            <person name="Nagata Y."/>
            <person name="Naito S."/>
            <person name="Nakashima M."/>
            <person name="Nakama Y."/>
            <person name="Nakamichi Y."/>
            <person name="Nakamura M."/>
            <person name="Meguro A."/>
            <person name="Negishi M."/>
            <person name="Ohta I."/>
            <person name="Ohta T."/>
            <person name="Okamoto M."/>
            <person name="Ono N."/>
            <person name="Saji S."/>
            <person name="Sakaguchi M."/>
            <person name="Sakai K."/>
            <person name="Shibata M."/>
            <person name="Shimokawa T."/>
            <person name="Song J."/>
            <person name="Takazaki Y."/>
            <person name="Terasawa K."/>
            <person name="Tsugane M."/>
            <person name="Tsuji K."/>
            <person name="Ueda S."/>
            <person name="Waki K."/>
            <person name="Yamagata H."/>
            <person name="Yamamoto M."/>
            <person name="Yamamoto S."/>
            <person name="Yamane H."/>
            <person name="Yoshiki S."/>
            <person name="Yoshihara R."/>
            <person name="Yukawa K."/>
            <person name="Zhong H."/>
            <person name="Yano M."/>
            <person name="Yuan Q."/>
            <person name="Ouyang S."/>
            <person name="Liu J."/>
            <person name="Jones K.M."/>
            <person name="Gansberger K."/>
            <person name="Moffat K."/>
            <person name="Hill J."/>
            <person name="Bera J."/>
            <person name="Fadrosh D."/>
            <person name="Jin S."/>
            <person name="Johri S."/>
            <person name="Kim M."/>
            <person name="Overton L."/>
            <person name="Reardon M."/>
            <person name="Tsitrin T."/>
            <person name="Vuong H."/>
            <person name="Weaver B."/>
            <person name="Ciecko A."/>
            <person name="Tallon L."/>
            <person name="Jackson J."/>
            <person name="Pai G."/>
            <person name="Aken S.V."/>
            <person name="Utterback T."/>
            <person name="Reidmuller S."/>
            <person name="Feldblyum T."/>
            <person name="Hsiao J."/>
            <person name="Zismann V."/>
            <person name="Iobst S."/>
            <person name="de Vazeille A.R."/>
            <person name="Buell C.R."/>
            <person name="Ying K."/>
            <person name="Li Y."/>
            <person name="Lu T."/>
            <person name="Huang Y."/>
            <person name="Zhao Q."/>
            <person name="Feng Q."/>
            <person name="Zhang L."/>
            <person name="Zhu J."/>
            <person name="Weng Q."/>
            <person name="Mu J."/>
            <person name="Lu Y."/>
            <person name="Fan D."/>
            <person name="Liu Y."/>
            <person name="Guan J."/>
            <person name="Zhang Y."/>
            <person name="Yu S."/>
            <person name="Liu X."/>
            <person name="Zhang Y."/>
            <person name="Hong G."/>
            <person name="Han B."/>
            <person name="Choisne N."/>
            <person name="Demange N."/>
            <person name="Orjeda G."/>
            <person name="Samain S."/>
            <person name="Cattolico L."/>
            <person name="Pelletier E."/>
            <person name="Couloux A."/>
            <person name="Segurens B."/>
            <person name="Wincker P."/>
            <person name="D'Hont A."/>
            <person name="Scarpelli C."/>
            <person name="Weissenbach J."/>
            <person name="Salanoubat M."/>
            <person name="Quetier F."/>
            <person name="Yu Y."/>
            <person name="Kim H.R."/>
            <person name="Rambo T."/>
            <person name="Currie J."/>
            <person name="Collura K."/>
            <person name="Luo M."/>
            <person name="Yang T."/>
            <person name="Ammiraju J.S.S."/>
            <person name="Engler F."/>
            <person name="Soderlund C."/>
            <person name="Wing R.A."/>
            <person name="Palmer L.E."/>
            <person name="de la Bastide M."/>
            <person name="Spiegel L."/>
            <person name="Nascimento L."/>
            <person name="Zutavern T."/>
            <person name="O'Shaughnessy A."/>
            <person name="Dike S."/>
            <person name="Dedhia N."/>
            <person name="Preston R."/>
            <person name="Balija V."/>
            <person name="McCombie W.R."/>
            <person name="Chow T."/>
            <person name="Chen H."/>
            <person name="Chung M."/>
            <person name="Chen C."/>
            <person name="Shaw J."/>
            <person name="Wu H."/>
            <person name="Hsiao K."/>
            <person name="Chao Y."/>
            <person name="Chu M."/>
            <person name="Cheng C."/>
            <person name="Hour A."/>
            <person name="Lee P."/>
            <person name="Lin S."/>
            <person name="Lin Y."/>
            <person name="Liou J."/>
            <person name="Liu S."/>
            <person name="Hsing Y."/>
            <person name="Raghuvanshi S."/>
            <person name="Mohanty A."/>
            <person name="Bharti A.K."/>
            <person name="Gaur A."/>
            <person name="Gupta V."/>
            <person name="Kumar D."/>
            <person name="Ravi V."/>
            <person name="Vij S."/>
            <person name="Kapur A."/>
            <person name="Khurana P."/>
            <person name="Khurana P."/>
            <person name="Khurana J.P."/>
            <person name="Tyagi A.K."/>
            <person name="Gaikwad K."/>
            <person name="Singh A."/>
            <person name="Dalal V."/>
            <person name="Srivastava S."/>
            <person name="Dixit A."/>
            <person name="Pal A.K."/>
            <person name="Ghazi I.A."/>
            <person name="Yadav M."/>
            <person name="Pandit A."/>
            <person name="Bhargava A."/>
            <person name="Sureshbabu K."/>
            <person name="Batra K."/>
            <person name="Sharma T.R."/>
            <person name="Mohapatra T."/>
            <person name="Singh N.K."/>
            <person name="Messing J."/>
            <person name="Nelson A.B."/>
            <person name="Fuks G."/>
            <person name="Kavchok S."/>
            <person name="Keizer G."/>
            <person name="Linton E."/>
            <person name="Llaca V."/>
            <person name="Song R."/>
            <person name="Tanyolac B."/>
            <person name="Young S."/>
            <person name="Ho-Il K."/>
            <person name="Hahn J.H."/>
            <person name="Sangsakoo G."/>
            <person name="Vanavichit A."/>
            <person name="de Mattos Luiz.A.T."/>
            <person name="Zimmer P.D."/>
            <person name="Malone G."/>
            <person name="Dellagostin O."/>
            <person name="de Oliveira A.C."/>
            <person name="Bevan M."/>
            <person name="Bancroft I."/>
            <person name="Minx P."/>
            <person name="Cordum H."/>
            <person name="Wilson R."/>
            <person name="Cheng Z."/>
            <person name="Jin W."/>
            <person name="Jiang J."/>
            <person name="Leong S.A."/>
            <person name="Iwama H."/>
            <person name="Gojobori T."/>
            <person name="Itoh T."/>
            <person name="Niimura Y."/>
            <person name="Fujii Y."/>
            <person name="Habara T."/>
            <person name="Sakai H."/>
            <person name="Sato Y."/>
            <person name="Wilson G."/>
            <person name="Kumar K."/>
            <person name="McCouch S."/>
            <person name="Juretic N."/>
            <person name="Hoen D."/>
            <person name="Wright S."/>
            <person name="Bruskiewich R."/>
            <person name="Bureau T."/>
            <person name="Miyao A."/>
            <person name="Hirochika H."/>
            <person name="Nishikawa T."/>
            <person name="Kadowaki K."/>
            <person name="Sugiura M."/>
            <person name="Burr B."/>
            <person name="Sasaki T."/>
        </authorList>
    </citation>
    <scope>NUCLEOTIDE SEQUENCE [LARGE SCALE GENOMIC DNA]</scope>
    <source>
        <strain evidence="3">cv. Nipponbare</strain>
    </source>
</reference>
<dbReference type="Pfam" id="PF01397">
    <property type="entry name" value="Terpene_synth"/>
    <property type="match status" value="1"/>
</dbReference>
<dbReference type="InterPro" id="IPR008949">
    <property type="entry name" value="Isoprenoid_synthase_dom_sf"/>
</dbReference>
<dbReference type="ExpressionAtlas" id="A0A0P0W8T5">
    <property type="expression patterns" value="baseline and differential"/>
</dbReference>
<dbReference type="AlphaFoldDB" id="A0A0P0W8T5"/>
<dbReference type="InterPro" id="IPR001906">
    <property type="entry name" value="Terpene_synth_N"/>
</dbReference>
<dbReference type="InterPro" id="IPR008930">
    <property type="entry name" value="Terpenoid_cyclase/PrenylTrfase"/>
</dbReference>
<name>A0A0P0W8T5_ORYSJ</name>
<dbReference type="Gramene" id="Os04t0345400-02">
    <property type="protein sequence ID" value="Os04t0345400-02"/>
    <property type="gene ID" value="Os04g0345400"/>
</dbReference>
<accession>A0A0P0W8T5</accession>
<dbReference type="Gene3D" id="1.50.10.130">
    <property type="entry name" value="Terpene synthase, N-terminal domain"/>
    <property type="match status" value="1"/>
</dbReference>
<dbReference type="GO" id="GO:0010333">
    <property type="term" value="F:terpene synthase activity"/>
    <property type="evidence" value="ECO:0007669"/>
    <property type="project" value="InterPro"/>
</dbReference>
<dbReference type="Proteomes" id="UP000059680">
    <property type="component" value="Chromosome 4"/>
</dbReference>
<keyword evidence="3" id="KW-1185">Reference proteome</keyword>
<dbReference type="PANTHER" id="PTHR31225:SF92">
    <property type="entry name" value="OS04G0345400 PROTEIN"/>
    <property type="match status" value="1"/>
</dbReference>
<dbReference type="SUPFAM" id="SSF48576">
    <property type="entry name" value="Terpenoid synthases"/>
    <property type="match status" value="1"/>
</dbReference>
<protein>
    <submittedName>
        <fullName evidence="2">Os04g0345400 protein</fullName>
    </submittedName>
</protein>
<dbReference type="GO" id="GO:0016114">
    <property type="term" value="P:terpenoid biosynthetic process"/>
    <property type="evidence" value="ECO:0007669"/>
    <property type="project" value="InterPro"/>
</dbReference>
<reference evidence="2 3" key="3">
    <citation type="journal article" date="2013" name="Rice">
        <title>Improvement of the Oryza sativa Nipponbare reference genome using next generation sequence and optical map data.</title>
        <authorList>
            <person name="Kawahara Y."/>
            <person name="de la Bastide M."/>
            <person name="Hamilton J.P."/>
            <person name="Kanamori H."/>
            <person name="McCombie W.R."/>
            <person name="Ouyang S."/>
            <person name="Schwartz D.C."/>
            <person name="Tanaka T."/>
            <person name="Wu J."/>
            <person name="Zhou S."/>
            <person name="Childs K.L."/>
            <person name="Davidson R.M."/>
            <person name="Lin H."/>
            <person name="Quesada-Ocampo L."/>
            <person name="Vaillancourt B."/>
            <person name="Sakai H."/>
            <person name="Lee S.S."/>
            <person name="Kim J."/>
            <person name="Numa H."/>
            <person name="Itoh T."/>
            <person name="Buell C.R."/>
            <person name="Matsumoto T."/>
        </authorList>
    </citation>
    <scope>NUCLEOTIDE SEQUENCE [LARGE SCALE GENOMIC DNA]</scope>
    <source>
        <strain evidence="3">cv. Nipponbare</strain>
    </source>
</reference>